<proteinExistence type="predicted"/>
<dbReference type="Proteomes" id="UP000241977">
    <property type="component" value="Segment"/>
</dbReference>
<organism evidence="1 2">
    <name type="scientific">Pectobacterium phage vB_PatP_CB3</name>
    <dbReference type="NCBI Taxonomy" id="1958918"/>
    <lineage>
        <taxon>Viruses</taxon>
        <taxon>Duplodnaviria</taxon>
        <taxon>Heunggongvirae</taxon>
        <taxon>Uroviricota</taxon>
        <taxon>Caudoviricetes</taxon>
        <taxon>Schitoviridae</taxon>
        <taxon>Cbunavirus</taxon>
        <taxon>Cbunavirus CB4</taxon>
    </lineage>
</organism>
<accession>A0A2P0PB06</accession>
<gene>
    <name evidence="1" type="ORF">CB3_015</name>
</gene>
<sequence>MSYQLRSKGFSCAVCHLSQKELDYLRTAFLLVGENQVVELQVETFKSDFSISSYLQLGGETYLEGRPSLLTSEEYERIEDVIQPITWVFNITHEIPF</sequence>
<protein>
    <submittedName>
        <fullName evidence="1">Uncharacterized protein</fullName>
    </submittedName>
</protein>
<evidence type="ECO:0000313" key="2">
    <source>
        <dbReference type="Proteomes" id="UP000241977"/>
    </source>
</evidence>
<dbReference type="EMBL" id="KY514265">
    <property type="protein sequence ID" value="ARB11839.1"/>
    <property type="molecule type" value="Genomic_DNA"/>
</dbReference>
<name>A0A2P0PB06_9CAUD</name>
<evidence type="ECO:0000313" key="1">
    <source>
        <dbReference type="EMBL" id="ARB11839.1"/>
    </source>
</evidence>
<reference evidence="1 2" key="1">
    <citation type="submission" date="2017-01" db="EMBL/GenBank/DDBJ databases">
        <title>Isolation and Characterization of Pectobacterium phages.</title>
        <authorList>
            <person name="Buttimer C.T.H."/>
            <person name="Lucid A."/>
            <person name="Coffey A."/>
        </authorList>
    </citation>
    <scope>NUCLEOTIDE SEQUENCE [LARGE SCALE GENOMIC DNA]</scope>
</reference>